<dbReference type="InterPro" id="IPR037401">
    <property type="entry name" value="SnoaL-like"/>
</dbReference>
<organism evidence="2 3">
    <name type="scientific">Gordonia liuliyuniae</name>
    <dbReference type="NCBI Taxonomy" id="2911517"/>
    <lineage>
        <taxon>Bacteria</taxon>
        <taxon>Bacillati</taxon>
        <taxon>Actinomycetota</taxon>
        <taxon>Actinomycetes</taxon>
        <taxon>Mycobacteriales</taxon>
        <taxon>Gordoniaceae</taxon>
        <taxon>Gordonia</taxon>
    </lineage>
</organism>
<keyword evidence="3" id="KW-1185">Reference proteome</keyword>
<comment type="caution">
    <text evidence="2">The sequence shown here is derived from an EMBL/GenBank/DDBJ whole genome shotgun (WGS) entry which is preliminary data.</text>
</comment>
<evidence type="ECO:0000313" key="2">
    <source>
        <dbReference type="EMBL" id="MCF8587327.1"/>
    </source>
</evidence>
<dbReference type="Gene3D" id="3.10.450.50">
    <property type="match status" value="1"/>
</dbReference>
<evidence type="ECO:0000259" key="1">
    <source>
        <dbReference type="Pfam" id="PF13577"/>
    </source>
</evidence>
<dbReference type="Proteomes" id="UP001200110">
    <property type="component" value="Unassembled WGS sequence"/>
</dbReference>
<dbReference type="CDD" id="cd00531">
    <property type="entry name" value="NTF2_like"/>
    <property type="match status" value="1"/>
</dbReference>
<evidence type="ECO:0000313" key="3">
    <source>
        <dbReference type="Proteomes" id="UP001200110"/>
    </source>
</evidence>
<dbReference type="InterPro" id="IPR032710">
    <property type="entry name" value="NTF2-like_dom_sf"/>
</dbReference>
<sequence length="146" mass="16022">MDAWEIAARECVRNTYASYNHAGDRFRIADLTACFAENGVLEIKGGAVATGRAEIVELLTGSRSENPSWVPQIRHFIANVVFTSVTPTGIESAAYFQVLTQRGLDHWGRYRDALVPVDGDWLLAHRLVAVDSAVDGAWYDGPVSGR</sequence>
<feature type="domain" description="SnoaL-like" evidence="1">
    <location>
        <begin position="5"/>
        <end position="126"/>
    </location>
</feature>
<dbReference type="RefSeq" id="WP_236996645.1">
    <property type="nucleotide sequence ID" value="NZ_JAKKOR010000001.1"/>
</dbReference>
<proteinExistence type="predicted"/>
<protein>
    <submittedName>
        <fullName evidence="2">Nuclear transport factor 2 family protein</fullName>
    </submittedName>
</protein>
<accession>A0ABS9IP48</accession>
<dbReference type="EMBL" id="JAKKOR010000001">
    <property type="protein sequence ID" value="MCF8587327.1"/>
    <property type="molecule type" value="Genomic_DNA"/>
</dbReference>
<gene>
    <name evidence="2" type="ORF">L5G33_02455</name>
</gene>
<reference evidence="2 3" key="1">
    <citation type="submission" date="2022-01" db="EMBL/GenBank/DDBJ databases">
        <authorList>
            <person name="Huang Y."/>
        </authorList>
    </citation>
    <scope>NUCLEOTIDE SEQUENCE [LARGE SCALE GENOMIC DNA]</scope>
    <source>
        <strain evidence="2 3">HY366</strain>
    </source>
</reference>
<dbReference type="Pfam" id="PF13577">
    <property type="entry name" value="SnoaL_4"/>
    <property type="match status" value="1"/>
</dbReference>
<dbReference type="SUPFAM" id="SSF54427">
    <property type="entry name" value="NTF2-like"/>
    <property type="match status" value="1"/>
</dbReference>
<name>A0ABS9IP48_9ACTN</name>